<dbReference type="InterPro" id="IPR013525">
    <property type="entry name" value="ABC2_TM"/>
</dbReference>
<feature type="transmembrane region" description="Helical" evidence="6">
    <location>
        <begin position="229"/>
        <end position="252"/>
    </location>
</feature>
<evidence type="ECO:0000256" key="3">
    <source>
        <dbReference type="ARBA" id="ARBA00022692"/>
    </source>
</evidence>
<dbReference type="Pfam" id="PF12698">
    <property type="entry name" value="ABC2_membrane_3"/>
    <property type="match status" value="1"/>
</dbReference>
<protein>
    <submittedName>
        <fullName evidence="8">ABC transporter permease</fullName>
    </submittedName>
</protein>
<reference evidence="8" key="1">
    <citation type="journal article" date="2021" name="mSystems">
        <title>Bacteria and Archaea Synergistically Convert Glycine Betaine to Biogenic Methane in the Formosa Cold Seep of the South China Sea.</title>
        <authorList>
            <person name="Li L."/>
            <person name="Zhang W."/>
            <person name="Zhang S."/>
            <person name="Song L."/>
            <person name="Sun Q."/>
            <person name="Zhang H."/>
            <person name="Xiang H."/>
            <person name="Dong X."/>
        </authorList>
    </citation>
    <scope>NUCLEOTIDE SEQUENCE</scope>
    <source>
        <strain evidence="8">ZWT</strain>
    </source>
</reference>
<dbReference type="EMBL" id="JAGSOJ010000001">
    <property type="protein sequence ID" value="MCM1988275.1"/>
    <property type="molecule type" value="Genomic_DNA"/>
</dbReference>
<dbReference type="GO" id="GO:0005886">
    <property type="term" value="C:plasma membrane"/>
    <property type="evidence" value="ECO:0007669"/>
    <property type="project" value="UniProtKB-SubCell"/>
</dbReference>
<evidence type="ECO:0000256" key="2">
    <source>
        <dbReference type="ARBA" id="ARBA00022475"/>
    </source>
</evidence>
<proteinExistence type="predicted"/>
<accession>A0A9J6NVI6</accession>
<evidence type="ECO:0000256" key="1">
    <source>
        <dbReference type="ARBA" id="ARBA00004651"/>
    </source>
</evidence>
<feature type="transmembrane region" description="Helical" evidence="6">
    <location>
        <begin position="185"/>
        <end position="208"/>
    </location>
</feature>
<dbReference type="RefSeq" id="WP_250857131.1">
    <property type="nucleotide sequence ID" value="NZ_JAGSOJ010000001.1"/>
</dbReference>
<evidence type="ECO:0000256" key="5">
    <source>
        <dbReference type="ARBA" id="ARBA00023136"/>
    </source>
</evidence>
<keyword evidence="9" id="KW-1185">Reference proteome</keyword>
<keyword evidence="5 6" id="KW-0472">Membrane</keyword>
<comment type="subcellular location">
    <subcellularLocation>
        <location evidence="1">Cell membrane</location>
        <topology evidence="1">Multi-pass membrane protein</topology>
    </subcellularLocation>
</comment>
<name>A0A9J6NVI6_9CLOT</name>
<reference evidence="8" key="2">
    <citation type="submission" date="2021-04" db="EMBL/GenBank/DDBJ databases">
        <authorList>
            <person name="Dong X."/>
        </authorList>
    </citation>
    <scope>NUCLEOTIDE SEQUENCE</scope>
    <source>
        <strain evidence="8">ZWT</strain>
    </source>
</reference>
<comment type="caution">
    <text evidence="8">The sequence shown here is derived from an EMBL/GenBank/DDBJ whole genome shotgun (WGS) entry which is preliminary data.</text>
</comment>
<evidence type="ECO:0000256" key="4">
    <source>
        <dbReference type="ARBA" id="ARBA00022989"/>
    </source>
</evidence>
<feature type="transmembrane region" description="Helical" evidence="6">
    <location>
        <begin position="258"/>
        <end position="283"/>
    </location>
</feature>
<evidence type="ECO:0000256" key="6">
    <source>
        <dbReference type="SAM" id="Phobius"/>
    </source>
</evidence>
<keyword evidence="4 6" id="KW-1133">Transmembrane helix</keyword>
<feature type="transmembrane region" description="Helical" evidence="6">
    <location>
        <begin position="341"/>
        <end position="360"/>
    </location>
</feature>
<organism evidence="8 9">
    <name type="scientific">Oceanirhabdus seepicola</name>
    <dbReference type="NCBI Taxonomy" id="2828781"/>
    <lineage>
        <taxon>Bacteria</taxon>
        <taxon>Bacillati</taxon>
        <taxon>Bacillota</taxon>
        <taxon>Clostridia</taxon>
        <taxon>Eubacteriales</taxon>
        <taxon>Clostridiaceae</taxon>
        <taxon>Oceanirhabdus</taxon>
    </lineage>
</organism>
<sequence>MKLWHSFIKELKLASRGYYFYIEFVVAIILLAILLTVVPEEFGGKKTEYLHLNLPEAIVQEYEKEMLAEDLDGKIEKVEIKSKKDLIPADLYETEKKKIYIVNSEAEALQLAETERPLLSAVISLDEKGKMHYKYYLQGYESDRLKNLYLIIHNRDTNVLKEKVDNLEVRSLSTSYNILSDRQNVVPAFLTFNGSLMGLFIIAAYIFLDKKEGIIKAYAITASSVWQYLMSKVGVILVTTILTSLLIVIPIMGLQPNYLLLLVLLITSGFCASSLGLLIASFYDNIMKAFGVIYAVMIAMLLPSIAYYVPSWEPTWIKVIPTYPLIQGFKECIVKNGDTTYTLMASIGFLVVGFIIFLIANKRYKKTLAA</sequence>
<feature type="domain" description="ABC-2 type transporter transmembrane" evidence="7">
    <location>
        <begin position="22"/>
        <end position="360"/>
    </location>
</feature>
<evidence type="ECO:0000313" key="9">
    <source>
        <dbReference type="Proteomes" id="UP001056429"/>
    </source>
</evidence>
<keyword evidence="2" id="KW-1003">Cell membrane</keyword>
<dbReference type="InterPro" id="IPR051449">
    <property type="entry name" value="ABC-2_transporter_component"/>
</dbReference>
<dbReference type="PANTHER" id="PTHR30294:SF29">
    <property type="entry name" value="MULTIDRUG ABC TRANSPORTER PERMEASE YBHS-RELATED"/>
    <property type="match status" value="1"/>
</dbReference>
<feature type="transmembrane region" description="Helical" evidence="6">
    <location>
        <begin position="290"/>
        <end position="309"/>
    </location>
</feature>
<keyword evidence="3 6" id="KW-0812">Transmembrane</keyword>
<dbReference type="Proteomes" id="UP001056429">
    <property type="component" value="Unassembled WGS sequence"/>
</dbReference>
<dbReference type="AlphaFoldDB" id="A0A9J6NVI6"/>
<evidence type="ECO:0000313" key="8">
    <source>
        <dbReference type="EMBL" id="MCM1988275.1"/>
    </source>
</evidence>
<feature type="transmembrane region" description="Helical" evidence="6">
    <location>
        <begin position="20"/>
        <end position="38"/>
    </location>
</feature>
<dbReference type="PANTHER" id="PTHR30294">
    <property type="entry name" value="MEMBRANE COMPONENT OF ABC TRANSPORTER YHHJ-RELATED"/>
    <property type="match status" value="1"/>
</dbReference>
<gene>
    <name evidence="8" type="ORF">KDK92_00870</name>
</gene>
<dbReference type="GO" id="GO:0140359">
    <property type="term" value="F:ABC-type transporter activity"/>
    <property type="evidence" value="ECO:0007669"/>
    <property type="project" value="InterPro"/>
</dbReference>
<evidence type="ECO:0000259" key="7">
    <source>
        <dbReference type="Pfam" id="PF12698"/>
    </source>
</evidence>